<feature type="compositionally biased region" description="Acidic residues" evidence="1">
    <location>
        <begin position="16"/>
        <end position="29"/>
    </location>
</feature>
<organism evidence="3 4">
    <name type="scientific">Cryomyces antarcticus</name>
    <dbReference type="NCBI Taxonomy" id="329879"/>
    <lineage>
        <taxon>Eukaryota</taxon>
        <taxon>Fungi</taxon>
        <taxon>Dikarya</taxon>
        <taxon>Ascomycota</taxon>
        <taxon>Pezizomycotina</taxon>
        <taxon>Dothideomycetes</taxon>
        <taxon>Dothideomycetes incertae sedis</taxon>
        <taxon>Cryomyces</taxon>
    </lineage>
</organism>
<dbReference type="InterPro" id="IPR002716">
    <property type="entry name" value="PIN_dom"/>
</dbReference>
<feature type="domain" description="PIN" evidence="2">
    <location>
        <begin position="94"/>
        <end position="164"/>
    </location>
</feature>
<evidence type="ECO:0000259" key="2">
    <source>
        <dbReference type="Pfam" id="PF13638"/>
    </source>
</evidence>
<reference evidence="3 4" key="1">
    <citation type="submission" date="2023-08" db="EMBL/GenBank/DDBJ databases">
        <title>Black Yeasts Isolated from many extreme environments.</title>
        <authorList>
            <person name="Coleine C."/>
            <person name="Stajich J.E."/>
            <person name="Selbmann L."/>
        </authorList>
    </citation>
    <scope>NUCLEOTIDE SEQUENCE [LARGE SCALE GENOMIC DNA]</scope>
    <source>
        <strain evidence="3 4">CCFEE 536</strain>
    </source>
</reference>
<gene>
    <name evidence="3" type="ORF">LTR16_008053</name>
</gene>
<dbReference type="Pfam" id="PF13638">
    <property type="entry name" value="PIN_4"/>
    <property type="match status" value="1"/>
</dbReference>
<name>A0ABR0K6J5_9PEZI</name>
<dbReference type="Proteomes" id="UP001357485">
    <property type="component" value="Unassembled WGS sequence"/>
</dbReference>
<evidence type="ECO:0000313" key="4">
    <source>
        <dbReference type="Proteomes" id="UP001357485"/>
    </source>
</evidence>
<evidence type="ECO:0000313" key="3">
    <source>
        <dbReference type="EMBL" id="KAK5087375.1"/>
    </source>
</evidence>
<comment type="caution">
    <text evidence="3">The sequence shown here is derived from an EMBL/GenBank/DDBJ whole genome shotgun (WGS) entry which is preliminary data.</text>
</comment>
<dbReference type="Gene3D" id="3.40.50.1010">
    <property type="entry name" value="5'-nuclease"/>
    <property type="match status" value="1"/>
</dbReference>
<proteinExistence type="predicted"/>
<feature type="region of interest" description="Disordered" evidence="1">
    <location>
        <begin position="1"/>
        <end position="47"/>
    </location>
</feature>
<keyword evidence="4" id="KW-1185">Reference proteome</keyword>
<evidence type="ECO:0000256" key="1">
    <source>
        <dbReference type="SAM" id="MobiDB-lite"/>
    </source>
</evidence>
<dbReference type="EMBL" id="JAVRRA010026455">
    <property type="protein sequence ID" value="KAK5087375.1"/>
    <property type="molecule type" value="Genomic_DNA"/>
</dbReference>
<accession>A0ABR0K6J5</accession>
<protein>
    <recommendedName>
        <fullName evidence="2">PIN domain-containing protein</fullName>
    </recommendedName>
</protein>
<sequence length="179" mass="19108">MQAVGLRGTRSAPSTPDDDDVEMTSDVDEAEHTSVIEQDQSSEEDSSEMRQLKEEKAQLQSELARGGTITTAPMSIEAPHSAAGKMLLKNYTTMVCDTNMLVNQRDVFSMLVDSDSWSVVVPNSVVIELSRLASSGDAKAQAAKDALNTLNTVISNGKNVRVVTAEGTDAGWSIVSSTV</sequence>